<dbReference type="EMBL" id="MHVL01000009">
    <property type="protein sequence ID" value="OHA93824.1"/>
    <property type="molecule type" value="Genomic_DNA"/>
</dbReference>
<evidence type="ECO:0000313" key="3">
    <source>
        <dbReference type="Proteomes" id="UP000179264"/>
    </source>
</evidence>
<keyword evidence="1" id="KW-0472">Membrane</keyword>
<accession>A0A1G2T979</accession>
<feature type="transmembrane region" description="Helical" evidence="1">
    <location>
        <begin position="12"/>
        <end position="32"/>
    </location>
</feature>
<keyword evidence="1" id="KW-0812">Transmembrane</keyword>
<name>A0A1G2T979_9BACT</name>
<evidence type="ECO:0000313" key="2">
    <source>
        <dbReference type="EMBL" id="OHA93824.1"/>
    </source>
</evidence>
<gene>
    <name evidence="2" type="ORF">A2W58_00185</name>
</gene>
<reference evidence="2 3" key="1">
    <citation type="journal article" date="2016" name="Nat. Commun.">
        <title>Thousands of microbial genomes shed light on interconnected biogeochemical processes in an aquifer system.</title>
        <authorList>
            <person name="Anantharaman K."/>
            <person name="Brown C.T."/>
            <person name="Hug L.A."/>
            <person name="Sharon I."/>
            <person name="Castelle C.J."/>
            <person name="Probst A.J."/>
            <person name="Thomas B.C."/>
            <person name="Singh A."/>
            <person name="Wilkins M.J."/>
            <person name="Karaoz U."/>
            <person name="Brodie E.L."/>
            <person name="Williams K.H."/>
            <person name="Hubbard S.S."/>
            <person name="Banfield J.F."/>
        </authorList>
    </citation>
    <scope>NUCLEOTIDE SEQUENCE [LARGE SCALE GENOMIC DNA]</scope>
</reference>
<evidence type="ECO:0000256" key="1">
    <source>
        <dbReference type="SAM" id="Phobius"/>
    </source>
</evidence>
<organism evidence="2 3">
    <name type="scientific">Candidatus Zambryskibacteria bacterium RIFCSPHIGHO2_02_38_10.5</name>
    <dbReference type="NCBI Taxonomy" id="1802742"/>
    <lineage>
        <taxon>Bacteria</taxon>
        <taxon>Candidatus Zambryskiibacteriota</taxon>
    </lineage>
</organism>
<protein>
    <submittedName>
        <fullName evidence="2">Uncharacterized protein</fullName>
    </submittedName>
</protein>
<sequence>MKKTIKNGSSAVKLTLIGATLAGLAATAYFFLGPKGKKHQKHAKAWAIKMKGDVIAKLETAREITEPIYHHIIDSVAKEYEKGMKASRAEILSLSTDLKKHWKTISHGAKAVKKDVTSGAKKAIKRAKQ</sequence>
<proteinExistence type="predicted"/>
<keyword evidence="1" id="KW-1133">Transmembrane helix</keyword>
<comment type="caution">
    <text evidence="2">The sequence shown here is derived from an EMBL/GenBank/DDBJ whole genome shotgun (WGS) entry which is preliminary data.</text>
</comment>
<dbReference type="Proteomes" id="UP000179264">
    <property type="component" value="Unassembled WGS sequence"/>
</dbReference>
<dbReference type="AlphaFoldDB" id="A0A1G2T979"/>